<comment type="caution">
    <text evidence="8">The sequence shown here is derived from an EMBL/GenBank/DDBJ whole genome shotgun (WGS) entry which is preliminary data.</text>
</comment>
<accession>A0A835MJ36</accession>
<dbReference type="CDD" id="cd02440">
    <property type="entry name" value="AdoMet_MTases"/>
    <property type="match status" value="1"/>
</dbReference>
<keyword evidence="1 5" id="KW-0963">Cytoplasm</keyword>
<keyword evidence="6" id="KW-0472">Membrane</keyword>
<comment type="similarity">
    <text evidence="5">Belongs to the class I-like SAM-binding methyltransferase superfamily. EFM4 family.</text>
</comment>
<sequence>MTGIRLQQEESADLTQIRAAGTGGDLVSDDDRSLAADSWSIKSDYGSTLDDDQRHADAAEALSVAANCRSASDYRLVFLFLICSFFTFLLLFETEINHSDKEELDAEGVASMLGLQSYWDAAYADELTNFHEHGHAGEVWFGDDVMDVIASWTKSLCYEISQGCIPNHVDDIKSETVEENDKYLSSWSVLDIGTGNGLLLHELAKLGFSDLTGVDYSEGAINLARRLADRDGFSNINLLVDDVLETKLNRKFQLVMDKGTLDAIGLHPDGAIKRTMYWESVSKLVALGGILVITSCNNTKDELVQEVENLKQRRIDVSLVESESMKGHEASIDPPFRYLNHVRTYPTFMFGGSVGSRVATVAFLRN</sequence>
<evidence type="ECO:0000313" key="9">
    <source>
        <dbReference type="Proteomes" id="UP000657918"/>
    </source>
</evidence>
<feature type="domain" description="Methyltransferase" evidence="7">
    <location>
        <begin position="188"/>
        <end position="311"/>
    </location>
</feature>
<evidence type="ECO:0000256" key="3">
    <source>
        <dbReference type="ARBA" id="ARBA00022679"/>
    </source>
</evidence>
<protein>
    <recommendedName>
        <fullName evidence="5">Protein-lysine N-methyltransferase SADUNF_Sadunf15G0055400</fullName>
        <ecNumber evidence="5">2.1.1.-</ecNumber>
    </recommendedName>
</protein>
<keyword evidence="4 5" id="KW-0949">S-adenosyl-L-methionine</keyword>
<dbReference type="PANTHER" id="PTHR12843">
    <property type="entry name" value="PROTEIN-LYSINE N-METHYLTRANSFERASE METTL10"/>
    <property type="match status" value="1"/>
</dbReference>
<dbReference type="HAMAP" id="MF_03188">
    <property type="entry name" value="Methyltr_EFM4"/>
    <property type="match status" value="1"/>
</dbReference>
<evidence type="ECO:0000256" key="2">
    <source>
        <dbReference type="ARBA" id="ARBA00022603"/>
    </source>
</evidence>
<dbReference type="OrthoDB" id="540004at2759"/>
<keyword evidence="2 5" id="KW-0489">Methyltransferase</keyword>
<dbReference type="Pfam" id="PF13847">
    <property type="entry name" value="Methyltransf_31"/>
    <property type="match status" value="1"/>
</dbReference>
<dbReference type="AlphaFoldDB" id="A0A835MJ36"/>
<dbReference type="InterPro" id="IPR026635">
    <property type="entry name" value="Efm4/METTL10"/>
</dbReference>
<dbReference type="GO" id="GO:0032259">
    <property type="term" value="P:methylation"/>
    <property type="evidence" value="ECO:0007669"/>
    <property type="project" value="UniProtKB-KW"/>
</dbReference>
<organism evidence="8 9">
    <name type="scientific">Salix dunnii</name>
    <dbReference type="NCBI Taxonomy" id="1413687"/>
    <lineage>
        <taxon>Eukaryota</taxon>
        <taxon>Viridiplantae</taxon>
        <taxon>Streptophyta</taxon>
        <taxon>Embryophyta</taxon>
        <taxon>Tracheophyta</taxon>
        <taxon>Spermatophyta</taxon>
        <taxon>Magnoliopsida</taxon>
        <taxon>eudicotyledons</taxon>
        <taxon>Gunneridae</taxon>
        <taxon>Pentapetalae</taxon>
        <taxon>rosids</taxon>
        <taxon>fabids</taxon>
        <taxon>Malpighiales</taxon>
        <taxon>Salicaceae</taxon>
        <taxon>Saliceae</taxon>
        <taxon>Salix</taxon>
    </lineage>
</organism>
<feature type="transmembrane region" description="Helical" evidence="6">
    <location>
        <begin position="76"/>
        <end position="92"/>
    </location>
</feature>
<keyword evidence="3 5" id="KW-0808">Transferase</keyword>
<comment type="function">
    <text evidence="5">S-adenosyl-L-methionine-dependent protein-lysine N-methyltransferase that methylates elongation factor 1-alpha.</text>
</comment>
<dbReference type="SUPFAM" id="SSF53335">
    <property type="entry name" value="S-adenosyl-L-methionine-dependent methyltransferases"/>
    <property type="match status" value="1"/>
</dbReference>
<keyword evidence="6" id="KW-1133">Transmembrane helix</keyword>
<reference evidence="8 9" key="1">
    <citation type="submission" date="2020-10" db="EMBL/GenBank/DDBJ databases">
        <title>Plant Genome Project.</title>
        <authorList>
            <person name="Zhang R.-G."/>
        </authorList>
    </citation>
    <scope>NUCLEOTIDE SEQUENCE [LARGE SCALE GENOMIC DNA]</scope>
    <source>
        <strain evidence="8">FAFU-HL-1</strain>
        <tissue evidence="8">Leaf</tissue>
    </source>
</reference>
<dbReference type="FunFam" id="3.40.50.150:FF:000184">
    <property type="entry name" value="Protein-lysine N-methyltransferase Os01g0121100"/>
    <property type="match status" value="1"/>
</dbReference>
<dbReference type="EC" id="2.1.1.-" evidence="5"/>
<dbReference type="InterPro" id="IPR029063">
    <property type="entry name" value="SAM-dependent_MTases_sf"/>
</dbReference>
<dbReference type="Gene3D" id="3.40.50.150">
    <property type="entry name" value="Vaccinia Virus protein VP39"/>
    <property type="match status" value="1"/>
</dbReference>
<dbReference type="GO" id="GO:0005737">
    <property type="term" value="C:cytoplasm"/>
    <property type="evidence" value="ECO:0007669"/>
    <property type="project" value="UniProtKB-SubCell"/>
</dbReference>
<keyword evidence="9" id="KW-1185">Reference proteome</keyword>
<comment type="subcellular location">
    <subcellularLocation>
        <location evidence="5">Cytoplasm</location>
    </subcellularLocation>
</comment>
<evidence type="ECO:0000256" key="5">
    <source>
        <dbReference type="HAMAP-Rule" id="MF_03188"/>
    </source>
</evidence>
<dbReference type="PANTHER" id="PTHR12843:SF5">
    <property type="entry name" value="EEF1A LYSINE METHYLTRANSFERASE 2"/>
    <property type="match status" value="1"/>
</dbReference>
<dbReference type="GO" id="GO:0016279">
    <property type="term" value="F:protein-lysine N-methyltransferase activity"/>
    <property type="evidence" value="ECO:0007669"/>
    <property type="project" value="UniProtKB-UniRule"/>
</dbReference>
<name>A0A835MJ36_9ROSI</name>
<proteinExistence type="inferred from homology"/>
<dbReference type="EMBL" id="JADGMS010000015">
    <property type="protein sequence ID" value="KAF9667745.1"/>
    <property type="molecule type" value="Genomic_DNA"/>
</dbReference>
<evidence type="ECO:0000259" key="7">
    <source>
        <dbReference type="Pfam" id="PF13847"/>
    </source>
</evidence>
<dbReference type="InterPro" id="IPR025714">
    <property type="entry name" value="Methyltranfer_dom"/>
</dbReference>
<evidence type="ECO:0000256" key="1">
    <source>
        <dbReference type="ARBA" id="ARBA00022490"/>
    </source>
</evidence>
<dbReference type="Proteomes" id="UP000657918">
    <property type="component" value="Unassembled WGS sequence"/>
</dbReference>
<evidence type="ECO:0000256" key="6">
    <source>
        <dbReference type="SAM" id="Phobius"/>
    </source>
</evidence>
<evidence type="ECO:0000313" key="8">
    <source>
        <dbReference type="EMBL" id="KAF9667745.1"/>
    </source>
</evidence>
<keyword evidence="6" id="KW-0812">Transmembrane</keyword>
<gene>
    <name evidence="8" type="ORF">SADUNF_Sadunf15G0055400</name>
</gene>
<evidence type="ECO:0000256" key="4">
    <source>
        <dbReference type="ARBA" id="ARBA00022691"/>
    </source>
</evidence>